<accession>A0A835BTY5</accession>
<evidence type="ECO:0008006" key="6">
    <source>
        <dbReference type="Google" id="ProtNLM"/>
    </source>
</evidence>
<dbReference type="Proteomes" id="UP000636709">
    <property type="component" value="Unassembled WGS sequence"/>
</dbReference>
<dbReference type="AlphaFoldDB" id="A0A835BTY5"/>
<dbReference type="PANTHER" id="PTHR31205:SF26">
    <property type="entry name" value="DUF569 DOMAIN-CONTAINING PROTEIN"/>
    <property type="match status" value="1"/>
</dbReference>
<evidence type="ECO:0000313" key="4">
    <source>
        <dbReference type="EMBL" id="KAF8698150.1"/>
    </source>
</evidence>
<evidence type="ECO:0000256" key="1">
    <source>
        <dbReference type="SAM" id="MobiDB-lite"/>
    </source>
</evidence>
<feature type="region of interest" description="Disordered" evidence="1">
    <location>
        <begin position="165"/>
        <end position="185"/>
    </location>
</feature>
<feature type="compositionally biased region" description="Polar residues" evidence="1">
    <location>
        <begin position="36"/>
        <end position="48"/>
    </location>
</feature>
<comment type="caution">
    <text evidence="4">The sequence shown here is derived from an EMBL/GenBank/DDBJ whole genome shotgun (WGS) entry which is preliminary data.</text>
</comment>
<dbReference type="InterPro" id="IPR054726">
    <property type="entry name" value="Ubiq_DUF569-assoc"/>
</dbReference>
<proteinExistence type="predicted"/>
<feature type="domain" description="DUF569" evidence="2">
    <location>
        <begin position="224"/>
        <end position="358"/>
    </location>
</feature>
<evidence type="ECO:0000313" key="5">
    <source>
        <dbReference type="Proteomes" id="UP000636709"/>
    </source>
</evidence>
<dbReference type="PANTHER" id="PTHR31205">
    <property type="entry name" value="ACTIN CROSS-LINKING PROTEIN (DUF569)"/>
    <property type="match status" value="1"/>
</dbReference>
<reference evidence="4" key="1">
    <citation type="submission" date="2020-07" db="EMBL/GenBank/DDBJ databases">
        <title>Genome sequence and genetic diversity analysis of an under-domesticated orphan crop, white fonio (Digitaria exilis).</title>
        <authorList>
            <person name="Bennetzen J.L."/>
            <person name="Chen S."/>
            <person name="Ma X."/>
            <person name="Wang X."/>
            <person name="Yssel A.E.J."/>
            <person name="Chaluvadi S.R."/>
            <person name="Johnson M."/>
            <person name="Gangashetty P."/>
            <person name="Hamidou F."/>
            <person name="Sanogo M.D."/>
            <person name="Zwaenepoel A."/>
            <person name="Wallace J."/>
            <person name="Van De Peer Y."/>
            <person name="Van Deynze A."/>
        </authorList>
    </citation>
    <scope>NUCLEOTIDE SEQUENCE</scope>
    <source>
        <tissue evidence="4">Leaves</tissue>
    </source>
</reference>
<gene>
    <name evidence="4" type="ORF">HU200_035665</name>
</gene>
<evidence type="ECO:0000259" key="3">
    <source>
        <dbReference type="Pfam" id="PF22932"/>
    </source>
</evidence>
<dbReference type="Pfam" id="PF22932">
    <property type="entry name" value="Ubiq_DUF_assoc"/>
    <property type="match status" value="1"/>
</dbReference>
<name>A0A835BTY5_9POAL</name>
<dbReference type="Gene3D" id="2.80.10.50">
    <property type="match status" value="1"/>
</dbReference>
<dbReference type="Pfam" id="PF04601">
    <property type="entry name" value="DUF569"/>
    <property type="match status" value="1"/>
</dbReference>
<dbReference type="CDD" id="cd23340">
    <property type="entry name" value="beta-trefoil_FSCN_ACP-like"/>
    <property type="match status" value="1"/>
</dbReference>
<dbReference type="OrthoDB" id="617902at2759"/>
<feature type="domain" description="DUF569" evidence="3">
    <location>
        <begin position="397"/>
        <end position="475"/>
    </location>
</feature>
<organism evidence="4 5">
    <name type="scientific">Digitaria exilis</name>
    <dbReference type="NCBI Taxonomy" id="1010633"/>
    <lineage>
        <taxon>Eukaryota</taxon>
        <taxon>Viridiplantae</taxon>
        <taxon>Streptophyta</taxon>
        <taxon>Embryophyta</taxon>
        <taxon>Tracheophyta</taxon>
        <taxon>Spermatophyta</taxon>
        <taxon>Magnoliopsida</taxon>
        <taxon>Liliopsida</taxon>
        <taxon>Poales</taxon>
        <taxon>Poaceae</taxon>
        <taxon>PACMAD clade</taxon>
        <taxon>Panicoideae</taxon>
        <taxon>Panicodae</taxon>
        <taxon>Paniceae</taxon>
        <taxon>Anthephorinae</taxon>
        <taxon>Digitaria</taxon>
    </lineage>
</organism>
<evidence type="ECO:0000259" key="2">
    <source>
        <dbReference type="Pfam" id="PF04601"/>
    </source>
</evidence>
<feature type="region of interest" description="Disordered" evidence="1">
    <location>
        <begin position="17"/>
        <end position="48"/>
    </location>
</feature>
<protein>
    <recommendedName>
        <fullName evidence="6">DUF569 domain-containing protein</fullName>
    </recommendedName>
</protein>
<dbReference type="InterPro" id="IPR008999">
    <property type="entry name" value="Actin-crosslinking"/>
</dbReference>
<dbReference type="EMBL" id="JACEFO010001866">
    <property type="protein sequence ID" value="KAF8698150.1"/>
    <property type="molecule type" value="Genomic_DNA"/>
</dbReference>
<dbReference type="InterPro" id="IPR007679">
    <property type="entry name" value="DUF569"/>
</dbReference>
<dbReference type="SUPFAM" id="SSF50405">
    <property type="entry name" value="Actin-crosslinking proteins"/>
    <property type="match status" value="1"/>
</dbReference>
<keyword evidence="5" id="KW-1185">Reference proteome</keyword>
<sequence length="595" mass="64712">MTHKPVAEVLTGVLLPPLSQPTCHATPQEAPRRSHASAQGPSDGSRSSRAAMELFPDADGAHLRLRSRVHGTYLHADADGKGASSSTQRASLNTAWAVHRLVRGGGGGSCVLIVGNFDPHPFATRSRSSCAKASSASGCACGRAGWLPGATIAMDIVVLTAGSPAGMSSSTHRPAPSAPQHNRRTNASLLSPRHGAKKHEPDSLATVLLRPQKQHQLLRRPLVMELLPDGMPVRLRNRMHGVYLHADEDGERVSLRPHRASLNTAWRVHRVRQAGDDYVLLQSAAYGRYLATSPHQVSLAYAGHAAIQDDVVWEAVRVADDTDDVLMLRVSNRVLRAAPWNPVLPSPVYVDIDSAGTMMHWVVEAVPLRQAPPVLPGPTEVSSPVSLQQFPRGDGLRRNILYMRANNEGVFDPMTKKTSEFSGRSLFNLKGDLASQLREAFDHITLCVRPGSQGRLTPLVIDLPANEDTMEIVVLTTGLIFPDTRETETITPEPLNRRPVGMEMFPDGAHVRLLSRADEDRVERLADCASPLSEYGVVGPPANAENQTWDLFQGMYTSPTQEDILWQAVKVHNGKGVILPSLPHDMRHPCDAEPT</sequence>